<dbReference type="InterPro" id="IPR011971">
    <property type="entry name" value="CHP02284"/>
</dbReference>
<gene>
    <name evidence="3" type="ORF">FNW11_08125</name>
    <name evidence="2" type="ORF">FNW12_09310</name>
</gene>
<name>A0A553BPC7_9FLAO</name>
<dbReference type="NCBIfam" id="TIGR02284">
    <property type="entry name" value="PA2169 family four-helix-bundle protein"/>
    <property type="match status" value="1"/>
</dbReference>
<evidence type="ECO:0000313" key="5">
    <source>
        <dbReference type="Proteomes" id="UP000318669"/>
    </source>
</evidence>
<protein>
    <submittedName>
        <fullName evidence="3">PA2169 family four-helix-bundle protein</fullName>
    </submittedName>
</protein>
<comment type="caution">
    <text evidence="3">The sequence shown here is derived from an EMBL/GenBank/DDBJ whole genome shotgun (WGS) entry which is preliminary data.</text>
</comment>
<keyword evidence="4" id="KW-1185">Reference proteome</keyword>
<evidence type="ECO:0000313" key="4">
    <source>
        <dbReference type="Proteomes" id="UP000318528"/>
    </source>
</evidence>
<dbReference type="InterPro" id="IPR009078">
    <property type="entry name" value="Ferritin-like_SF"/>
</dbReference>
<reference evidence="4 5" key="1">
    <citation type="submission" date="2019-07" db="EMBL/GenBank/DDBJ databases">
        <title>Novel species of Flavobacterium.</title>
        <authorList>
            <person name="Liu Q."/>
            <person name="Xin Y.-H."/>
        </authorList>
    </citation>
    <scope>NUCLEOTIDE SEQUENCE [LARGE SCALE GENOMIC DNA]</scope>
    <source>
        <strain evidence="2 4">GSP39</strain>
        <strain evidence="3 5">GSR22</strain>
    </source>
</reference>
<dbReference type="Gene3D" id="1.20.1260.10">
    <property type="match status" value="1"/>
</dbReference>
<dbReference type="EMBL" id="VJZL01000011">
    <property type="protein sequence ID" value="TRX10113.1"/>
    <property type="molecule type" value="Genomic_DNA"/>
</dbReference>
<proteinExistence type="predicted"/>
<evidence type="ECO:0000259" key="1">
    <source>
        <dbReference type="Pfam" id="PF09537"/>
    </source>
</evidence>
<accession>A0A553BPC7</accession>
<dbReference type="RefSeq" id="WP_143387358.1">
    <property type="nucleotide sequence ID" value="NZ_VJZL01000011.1"/>
</dbReference>
<evidence type="ECO:0000313" key="3">
    <source>
        <dbReference type="EMBL" id="TRX10113.1"/>
    </source>
</evidence>
<dbReference type="Pfam" id="PF09537">
    <property type="entry name" value="DUF2383"/>
    <property type="match status" value="1"/>
</dbReference>
<organism evidence="3 5">
    <name type="scientific">Flavobacterium gawalongense</name>
    <dbReference type="NCBI Taxonomy" id="2594432"/>
    <lineage>
        <taxon>Bacteria</taxon>
        <taxon>Pseudomonadati</taxon>
        <taxon>Bacteroidota</taxon>
        <taxon>Flavobacteriia</taxon>
        <taxon>Flavobacteriales</taxon>
        <taxon>Flavobacteriaceae</taxon>
        <taxon>Flavobacterium</taxon>
    </lineage>
</organism>
<dbReference type="AlphaFoldDB" id="A0A553BPC7"/>
<sequence length="156" mass="18528">MNIDKSIEVLNTLIKINNDRIEGYKTASKATEKYSLKNMFFEFQQTSQKCKSELIKEIKKLGGIPKEAIKINGFFFKFWINLKTAFICKDCKDIINSCESNENRAEEHYNNVLIHNLENLNFEQQIMLRKQYLLINIDNNKIRVLRDVLIKNKHFY</sequence>
<dbReference type="Proteomes" id="UP000318669">
    <property type="component" value="Unassembled WGS sequence"/>
</dbReference>
<dbReference type="EMBL" id="VJZN01000013">
    <property type="protein sequence ID" value="TRX06132.1"/>
    <property type="molecule type" value="Genomic_DNA"/>
</dbReference>
<dbReference type="OrthoDB" id="282393at2"/>
<dbReference type="InterPro" id="IPR012347">
    <property type="entry name" value="Ferritin-like"/>
</dbReference>
<feature type="domain" description="DUF2383" evidence="1">
    <location>
        <begin position="7"/>
        <end position="113"/>
    </location>
</feature>
<dbReference type="SUPFAM" id="SSF47240">
    <property type="entry name" value="Ferritin-like"/>
    <property type="match status" value="1"/>
</dbReference>
<dbReference type="Proteomes" id="UP000318528">
    <property type="component" value="Unassembled WGS sequence"/>
</dbReference>
<evidence type="ECO:0000313" key="2">
    <source>
        <dbReference type="EMBL" id="TRX06132.1"/>
    </source>
</evidence>
<dbReference type="InterPro" id="IPR019052">
    <property type="entry name" value="DUF2383"/>
</dbReference>